<evidence type="ECO:0000313" key="11">
    <source>
        <dbReference type="Proteomes" id="UP000533905"/>
    </source>
</evidence>
<dbReference type="GO" id="GO:0000155">
    <property type="term" value="F:phosphorelay sensor kinase activity"/>
    <property type="evidence" value="ECO:0007669"/>
    <property type="project" value="InterPro"/>
</dbReference>
<keyword evidence="6 10" id="KW-0418">Kinase</keyword>
<dbReference type="GO" id="GO:0007234">
    <property type="term" value="P:osmosensory signaling via phosphorelay pathway"/>
    <property type="evidence" value="ECO:0007669"/>
    <property type="project" value="TreeGrafter"/>
</dbReference>
<keyword evidence="4" id="KW-0808">Transferase</keyword>
<keyword evidence="7" id="KW-0067">ATP-binding</keyword>
<dbReference type="SMART" id="SM00388">
    <property type="entry name" value="HisKA"/>
    <property type="match status" value="1"/>
</dbReference>
<dbReference type="CDD" id="cd00075">
    <property type="entry name" value="HATPase"/>
    <property type="match status" value="1"/>
</dbReference>
<dbReference type="Gene3D" id="3.30.565.10">
    <property type="entry name" value="Histidine kinase-like ATPase, C-terminal domain"/>
    <property type="match status" value="1"/>
</dbReference>
<sequence length="391" mass="42662">MADDVPSYVSEIQAIGAVPKILETVAAMTGLRFVCIAHVTQDSWTACAVLDGLEFGLKPGGALDVTTTLCEQVRDTEEAVIIDSVRDSARYHDHHTPRIYGFQSYFSIPVFRPGGQYFGTLCGLDPEPARLTGETTVSTLTLFAELISKQLEAEHARGQAQNELLTERETAELREQFIAVLGHDLRTPLSAIQSGAEILLLKHQDSVTREVAQRIRRCASRMAALVGDVVDFTRGRMGSGIALDLRDTPNADLFLRQVVDELCDVYPERQIDSSIEAPMQFRCDPDRLSQLLSNLLKNAVVHGDEAQPIVVDAHIDKGMFALHVVNGGPGLPADVVTQLFKPYWRAASRQGSEGLGLGLYIVDRIARGHHGTVAVNSADGVTEFIFTMPAA</sequence>
<dbReference type="InterPro" id="IPR003661">
    <property type="entry name" value="HisK_dim/P_dom"/>
</dbReference>
<dbReference type="Gene3D" id="3.30.450.40">
    <property type="match status" value="1"/>
</dbReference>
<keyword evidence="8" id="KW-0902">Two-component regulatory system</keyword>
<dbReference type="EMBL" id="JABAIV010000002">
    <property type="protein sequence ID" value="NNG22857.1"/>
    <property type="molecule type" value="Genomic_DNA"/>
</dbReference>
<evidence type="ECO:0000256" key="1">
    <source>
        <dbReference type="ARBA" id="ARBA00000085"/>
    </source>
</evidence>
<keyword evidence="5" id="KW-0547">Nucleotide-binding</keyword>
<dbReference type="Proteomes" id="UP000533905">
    <property type="component" value="Unassembled WGS sequence"/>
</dbReference>
<dbReference type="SMART" id="SM00387">
    <property type="entry name" value="HATPase_c"/>
    <property type="match status" value="1"/>
</dbReference>
<evidence type="ECO:0000256" key="8">
    <source>
        <dbReference type="ARBA" id="ARBA00023012"/>
    </source>
</evidence>
<evidence type="ECO:0000256" key="2">
    <source>
        <dbReference type="ARBA" id="ARBA00012438"/>
    </source>
</evidence>
<dbReference type="PROSITE" id="PS50109">
    <property type="entry name" value="HIS_KIN"/>
    <property type="match status" value="1"/>
</dbReference>
<dbReference type="RefSeq" id="WP_171082771.1">
    <property type="nucleotide sequence ID" value="NZ_JABAIV010000002.1"/>
</dbReference>
<dbReference type="Pfam" id="PF00512">
    <property type="entry name" value="HisKA"/>
    <property type="match status" value="1"/>
</dbReference>
<evidence type="ECO:0000259" key="9">
    <source>
        <dbReference type="PROSITE" id="PS50109"/>
    </source>
</evidence>
<dbReference type="InterPro" id="IPR003594">
    <property type="entry name" value="HATPase_dom"/>
</dbReference>
<dbReference type="Gene3D" id="1.10.287.130">
    <property type="match status" value="1"/>
</dbReference>
<dbReference type="CDD" id="cd00082">
    <property type="entry name" value="HisKA"/>
    <property type="match status" value="1"/>
</dbReference>
<proteinExistence type="predicted"/>
<evidence type="ECO:0000256" key="3">
    <source>
        <dbReference type="ARBA" id="ARBA00022553"/>
    </source>
</evidence>
<dbReference type="SUPFAM" id="SSF55874">
    <property type="entry name" value="ATPase domain of HSP90 chaperone/DNA topoisomerase II/histidine kinase"/>
    <property type="match status" value="1"/>
</dbReference>
<dbReference type="PANTHER" id="PTHR42878:SF7">
    <property type="entry name" value="SENSOR HISTIDINE KINASE GLRK"/>
    <property type="match status" value="1"/>
</dbReference>
<dbReference type="InterPro" id="IPR003018">
    <property type="entry name" value="GAF"/>
</dbReference>
<protein>
    <recommendedName>
        <fullName evidence="2">histidine kinase</fullName>
        <ecNumber evidence="2">2.7.13.3</ecNumber>
    </recommendedName>
</protein>
<gene>
    <name evidence="10" type="ORF">HGB41_07560</name>
</gene>
<dbReference type="SUPFAM" id="SSF55781">
    <property type="entry name" value="GAF domain-like"/>
    <property type="match status" value="1"/>
</dbReference>
<evidence type="ECO:0000256" key="7">
    <source>
        <dbReference type="ARBA" id="ARBA00022840"/>
    </source>
</evidence>
<dbReference type="Pfam" id="PF01590">
    <property type="entry name" value="GAF"/>
    <property type="match status" value="1"/>
</dbReference>
<dbReference type="AlphaFoldDB" id="A0A7Y2NYI8"/>
<dbReference type="InterPro" id="IPR029016">
    <property type="entry name" value="GAF-like_dom_sf"/>
</dbReference>
<dbReference type="GO" id="GO:0005524">
    <property type="term" value="F:ATP binding"/>
    <property type="evidence" value="ECO:0007669"/>
    <property type="project" value="UniProtKB-KW"/>
</dbReference>
<comment type="catalytic activity">
    <reaction evidence="1">
        <text>ATP + protein L-histidine = ADP + protein N-phospho-L-histidine.</text>
        <dbReference type="EC" id="2.7.13.3"/>
    </reaction>
</comment>
<comment type="caution">
    <text evidence="10">The sequence shown here is derived from an EMBL/GenBank/DDBJ whole genome shotgun (WGS) entry which is preliminary data.</text>
</comment>
<evidence type="ECO:0000256" key="5">
    <source>
        <dbReference type="ARBA" id="ARBA00022741"/>
    </source>
</evidence>
<dbReference type="InterPro" id="IPR005467">
    <property type="entry name" value="His_kinase_dom"/>
</dbReference>
<dbReference type="Pfam" id="PF02518">
    <property type="entry name" value="HATPase_c"/>
    <property type="match status" value="1"/>
</dbReference>
<dbReference type="InterPro" id="IPR004358">
    <property type="entry name" value="Sig_transdc_His_kin-like_C"/>
</dbReference>
<keyword evidence="3" id="KW-0597">Phosphoprotein</keyword>
<feature type="domain" description="Histidine kinase" evidence="9">
    <location>
        <begin position="180"/>
        <end position="391"/>
    </location>
</feature>
<reference evidence="10 11" key="1">
    <citation type="submission" date="2020-04" db="EMBL/GenBank/DDBJ databases">
        <title>Massilia sp. nov., a cold adapted bacteria isolated from Arctic soil.</title>
        <authorList>
            <person name="Son J."/>
            <person name="Ka J.-O."/>
        </authorList>
    </citation>
    <scope>NUCLEOTIDE SEQUENCE [LARGE SCALE GENOMIC DNA]</scope>
    <source>
        <strain evidence="10 11">ML15P13</strain>
    </source>
</reference>
<dbReference type="GO" id="GO:0000156">
    <property type="term" value="F:phosphorelay response regulator activity"/>
    <property type="evidence" value="ECO:0007669"/>
    <property type="project" value="TreeGrafter"/>
</dbReference>
<dbReference type="SUPFAM" id="SSF47384">
    <property type="entry name" value="Homodimeric domain of signal transducing histidine kinase"/>
    <property type="match status" value="1"/>
</dbReference>
<dbReference type="SMART" id="SM00065">
    <property type="entry name" value="GAF"/>
    <property type="match status" value="1"/>
</dbReference>
<organism evidence="10 11">
    <name type="scientific">Telluria aromaticivorans</name>
    <dbReference type="NCBI Taxonomy" id="2725995"/>
    <lineage>
        <taxon>Bacteria</taxon>
        <taxon>Pseudomonadati</taxon>
        <taxon>Pseudomonadota</taxon>
        <taxon>Betaproteobacteria</taxon>
        <taxon>Burkholderiales</taxon>
        <taxon>Oxalobacteraceae</taxon>
        <taxon>Telluria group</taxon>
        <taxon>Telluria</taxon>
    </lineage>
</organism>
<dbReference type="InterPro" id="IPR036097">
    <property type="entry name" value="HisK_dim/P_sf"/>
</dbReference>
<evidence type="ECO:0000256" key="4">
    <source>
        <dbReference type="ARBA" id="ARBA00022679"/>
    </source>
</evidence>
<dbReference type="EC" id="2.7.13.3" evidence="2"/>
<dbReference type="InterPro" id="IPR050351">
    <property type="entry name" value="BphY/WalK/GraS-like"/>
</dbReference>
<evidence type="ECO:0000256" key="6">
    <source>
        <dbReference type="ARBA" id="ARBA00022777"/>
    </source>
</evidence>
<dbReference type="PRINTS" id="PR00344">
    <property type="entry name" value="BCTRLSENSOR"/>
</dbReference>
<name>A0A7Y2NYI8_9BURK</name>
<accession>A0A7Y2NYI8</accession>
<keyword evidence="11" id="KW-1185">Reference proteome</keyword>
<dbReference type="GO" id="GO:0030295">
    <property type="term" value="F:protein kinase activator activity"/>
    <property type="evidence" value="ECO:0007669"/>
    <property type="project" value="TreeGrafter"/>
</dbReference>
<dbReference type="InterPro" id="IPR036890">
    <property type="entry name" value="HATPase_C_sf"/>
</dbReference>
<dbReference type="PANTHER" id="PTHR42878">
    <property type="entry name" value="TWO-COMPONENT HISTIDINE KINASE"/>
    <property type="match status" value="1"/>
</dbReference>
<evidence type="ECO:0000313" key="10">
    <source>
        <dbReference type="EMBL" id="NNG22857.1"/>
    </source>
</evidence>